<dbReference type="InterPro" id="IPR012338">
    <property type="entry name" value="Beta-lactam/transpept-like"/>
</dbReference>
<keyword evidence="3" id="KW-1185">Reference proteome</keyword>
<dbReference type="EMBL" id="JBGMEF010000018">
    <property type="protein sequence ID" value="MFO3667095.1"/>
    <property type="molecule type" value="Genomic_DNA"/>
</dbReference>
<dbReference type="SUPFAM" id="SSF56601">
    <property type="entry name" value="beta-lactamase/transpeptidase-like"/>
    <property type="match status" value="1"/>
</dbReference>
<reference evidence="2 3" key="1">
    <citation type="journal article" date="2025" name="Anaerobe">
        <title>Description of Anaerococcus kampingiae sp. nov., Anaerococcus groningensis sp. nov., Anaerococcus martiniensis sp. nov., and Anaerococcus cruorum sp. nov., isolated from human clinical specimens.</title>
        <authorList>
            <person name="Boiten K.E."/>
            <person name="Meijer J."/>
            <person name="van Wezel E.M."/>
            <person name="Veloo A.C.M."/>
        </authorList>
    </citation>
    <scope>NUCLEOTIDE SEQUENCE [LARGE SCALE GENOMIC DNA]</scope>
    <source>
        <strain evidence="2 3">ENR0874</strain>
    </source>
</reference>
<dbReference type="InterPro" id="IPR050789">
    <property type="entry name" value="Diverse_Enzym_Activities"/>
</dbReference>
<dbReference type="RefSeq" id="WP_106460301.1">
    <property type="nucleotide sequence ID" value="NZ_JBGMEF010000018.1"/>
</dbReference>
<keyword evidence="2" id="KW-0378">Hydrolase</keyword>
<organism evidence="2 3">
    <name type="scientific">Anaerococcus kampingae</name>
    <dbReference type="NCBI Taxonomy" id="3115614"/>
    <lineage>
        <taxon>Bacteria</taxon>
        <taxon>Bacillati</taxon>
        <taxon>Bacillota</taxon>
        <taxon>Tissierellia</taxon>
        <taxon>Tissierellales</taxon>
        <taxon>Peptoniphilaceae</taxon>
        <taxon>Anaerococcus</taxon>
    </lineage>
</organism>
<evidence type="ECO:0000313" key="3">
    <source>
        <dbReference type="Proteomes" id="UP001637994"/>
    </source>
</evidence>
<gene>
    <name evidence="2" type="ORF">ACCQ42_04855</name>
</gene>
<dbReference type="Proteomes" id="UP001637994">
    <property type="component" value="Unassembled WGS sequence"/>
</dbReference>
<dbReference type="PANTHER" id="PTHR43283:SF7">
    <property type="entry name" value="BETA-LACTAMASE-RELATED DOMAIN-CONTAINING PROTEIN"/>
    <property type="match status" value="1"/>
</dbReference>
<dbReference type="EC" id="3.-.-.-" evidence="2"/>
<accession>A0ABW9MG87</accession>
<dbReference type="Gene3D" id="3.40.710.10">
    <property type="entry name" value="DD-peptidase/beta-lactamase superfamily"/>
    <property type="match status" value="1"/>
</dbReference>
<dbReference type="InterPro" id="IPR001466">
    <property type="entry name" value="Beta-lactam-related"/>
</dbReference>
<name>A0ABW9MG87_9FIRM</name>
<dbReference type="GO" id="GO:0016787">
    <property type="term" value="F:hydrolase activity"/>
    <property type="evidence" value="ECO:0007669"/>
    <property type="project" value="UniProtKB-KW"/>
</dbReference>
<sequence length="309" mass="35785">MIDKLLNIKKNNIDSLIIYSMERGILYKDASDDIINIRSIAKFVTSLSCGILIDKSNGNFNEDTLIYDILKDKIRIFNTKNIEKLKKIRVRDCLTHTMGYRDIILMSKDIAELNKDNLLDYALSYPIYFNPGQKFLYSNAGYYVLAAAMQEYLGYDLYTFIDENIFNKIDIKIPRWDYYGKYLAGATKLYLSADDMLKLGKIIINDGYYRNQKIVSNSWIEKMQANLYKSNKDYESTNLLSDDYYGYSLWTGKDNIKYASGTGGQYIIFLKDLGIIIISTNKSNVNKAYLIKNELDEIIKNLKEEENGL</sequence>
<feature type="domain" description="Beta-lactamase-related" evidence="1">
    <location>
        <begin position="35"/>
        <end position="284"/>
    </location>
</feature>
<protein>
    <submittedName>
        <fullName evidence="2">Serine hydrolase domain-containing protein</fullName>
        <ecNumber evidence="2">3.-.-.-</ecNumber>
    </submittedName>
</protein>
<proteinExistence type="predicted"/>
<evidence type="ECO:0000313" key="2">
    <source>
        <dbReference type="EMBL" id="MFO3667095.1"/>
    </source>
</evidence>
<dbReference type="Pfam" id="PF00144">
    <property type="entry name" value="Beta-lactamase"/>
    <property type="match status" value="1"/>
</dbReference>
<evidence type="ECO:0000259" key="1">
    <source>
        <dbReference type="Pfam" id="PF00144"/>
    </source>
</evidence>
<comment type="caution">
    <text evidence="2">The sequence shown here is derived from an EMBL/GenBank/DDBJ whole genome shotgun (WGS) entry which is preliminary data.</text>
</comment>
<dbReference type="PANTHER" id="PTHR43283">
    <property type="entry name" value="BETA-LACTAMASE-RELATED"/>
    <property type="match status" value="1"/>
</dbReference>